<feature type="compositionally biased region" description="Polar residues" evidence="2">
    <location>
        <begin position="1402"/>
        <end position="1415"/>
    </location>
</feature>
<feature type="compositionally biased region" description="Basic and acidic residues" evidence="2">
    <location>
        <begin position="1291"/>
        <end position="1310"/>
    </location>
</feature>
<feature type="compositionally biased region" description="Low complexity" evidence="2">
    <location>
        <begin position="382"/>
        <end position="398"/>
    </location>
</feature>
<feature type="region of interest" description="Disordered" evidence="2">
    <location>
        <begin position="328"/>
        <end position="403"/>
    </location>
</feature>
<feature type="compositionally biased region" description="Low complexity" evidence="2">
    <location>
        <begin position="2193"/>
        <end position="2202"/>
    </location>
</feature>
<evidence type="ECO:0000256" key="1">
    <source>
        <dbReference type="SAM" id="Coils"/>
    </source>
</evidence>
<feature type="compositionally biased region" description="Basic and acidic residues" evidence="2">
    <location>
        <begin position="603"/>
        <end position="613"/>
    </location>
</feature>
<feature type="compositionally biased region" description="Polar residues" evidence="2">
    <location>
        <begin position="2031"/>
        <end position="2047"/>
    </location>
</feature>
<feature type="compositionally biased region" description="Basic and acidic residues" evidence="2">
    <location>
        <begin position="1261"/>
        <end position="1282"/>
    </location>
</feature>
<feature type="compositionally biased region" description="Polar residues" evidence="2">
    <location>
        <begin position="131"/>
        <end position="144"/>
    </location>
</feature>
<feature type="compositionally biased region" description="Polar residues" evidence="2">
    <location>
        <begin position="2531"/>
        <end position="2547"/>
    </location>
</feature>
<feature type="compositionally biased region" description="Basic residues" evidence="2">
    <location>
        <begin position="1379"/>
        <end position="1389"/>
    </location>
</feature>
<feature type="compositionally biased region" description="Basic residues" evidence="2">
    <location>
        <begin position="523"/>
        <end position="532"/>
    </location>
</feature>
<feature type="compositionally biased region" description="Basic and acidic residues" evidence="2">
    <location>
        <begin position="1586"/>
        <end position="1595"/>
    </location>
</feature>
<feature type="compositionally biased region" description="Polar residues" evidence="2">
    <location>
        <begin position="1597"/>
        <end position="1606"/>
    </location>
</feature>
<feature type="compositionally biased region" description="Basic and acidic residues" evidence="2">
    <location>
        <begin position="2207"/>
        <end position="2216"/>
    </location>
</feature>
<keyword evidence="1" id="KW-0175">Coiled coil</keyword>
<feature type="compositionally biased region" description="Acidic residues" evidence="2">
    <location>
        <begin position="1790"/>
        <end position="1806"/>
    </location>
</feature>
<accession>A0AB40D7E5</accession>
<feature type="compositionally biased region" description="Basic and acidic residues" evidence="2">
    <location>
        <begin position="2305"/>
        <end position="2316"/>
    </location>
</feature>
<feature type="compositionally biased region" description="Polar residues" evidence="2">
    <location>
        <begin position="635"/>
        <end position="644"/>
    </location>
</feature>
<feature type="compositionally biased region" description="Basic and acidic residues" evidence="2">
    <location>
        <begin position="1418"/>
        <end position="1429"/>
    </location>
</feature>
<feature type="compositionally biased region" description="Acidic residues" evidence="2">
    <location>
        <begin position="1658"/>
        <end position="1670"/>
    </location>
</feature>
<name>A0AB40D7E5_DROSZ</name>
<organism evidence="3 4">
    <name type="scientific">Drosophila suzukii</name>
    <name type="common">Spotted-wing drosophila fruit fly</name>
    <dbReference type="NCBI Taxonomy" id="28584"/>
    <lineage>
        <taxon>Eukaryota</taxon>
        <taxon>Metazoa</taxon>
        <taxon>Ecdysozoa</taxon>
        <taxon>Arthropoda</taxon>
        <taxon>Hexapoda</taxon>
        <taxon>Insecta</taxon>
        <taxon>Pterygota</taxon>
        <taxon>Neoptera</taxon>
        <taxon>Endopterygota</taxon>
        <taxon>Diptera</taxon>
        <taxon>Brachycera</taxon>
        <taxon>Muscomorpha</taxon>
        <taxon>Ephydroidea</taxon>
        <taxon>Drosophilidae</taxon>
        <taxon>Drosophila</taxon>
        <taxon>Sophophora</taxon>
    </lineage>
</organism>
<feature type="region of interest" description="Disordered" evidence="2">
    <location>
        <begin position="782"/>
        <end position="1925"/>
    </location>
</feature>
<feature type="compositionally biased region" description="Basic residues" evidence="2">
    <location>
        <begin position="101"/>
        <end position="111"/>
    </location>
</feature>
<feature type="compositionally biased region" description="Basic and acidic residues" evidence="2">
    <location>
        <begin position="976"/>
        <end position="1005"/>
    </location>
</feature>
<feature type="compositionally biased region" description="Polar residues" evidence="2">
    <location>
        <begin position="3107"/>
        <end position="3135"/>
    </location>
</feature>
<feature type="compositionally biased region" description="Polar residues" evidence="2">
    <location>
        <begin position="3236"/>
        <end position="3250"/>
    </location>
</feature>
<feature type="compositionally biased region" description="Polar residues" evidence="2">
    <location>
        <begin position="1735"/>
        <end position="1747"/>
    </location>
</feature>
<feature type="compositionally biased region" description="Basic and acidic residues" evidence="2">
    <location>
        <begin position="1146"/>
        <end position="1240"/>
    </location>
</feature>
<feature type="region of interest" description="Disordered" evidence="2">
    <location>
        <begin position="2258"/>
        <end position="2347"/>
    </location>
</feature>
<feature type="compositionally biased region" description="Basic and acidic residues" evidence="2">
    <location>
        <begin position="533"/>
        <end position="543"/>
    </location>
</feature>
<feature type="region of interest" description="Disordered" evidence="2">
    <location>
        <begin position="2425"/>
        <end position="2457"/>
    </location>
</feature>
<feature type="compositionally biased region" description="Polar residues" evidence="2">
    <location>
        <begin position="504"/>
        <end position="513"/>
    </location>
</feature>
<feature type="compositionally biased region" description="Basic and acidic residues" evidence="2">
    <location>
        <begin position="343"/>
        <end position="356"/>
    </location>
</feature>
<feature type="compositionally biased region" description="Polar residues" evidence="2">
    <location>
        <begin position="3033"/>
        <end position="3052"/>
    </location>
</feature>
<feature type="coiled-coil region" evidence="1">
    <location>
        <begin position="676"/>
        <end position="703"/>
    </location>
</feature>
<feature type="compositionally biased region" description="Basic and acidic residues" evidence="2">
    <location>
        <begin position="839"/>
        <end position="885"/>
    </location>
</feature>
<feature type="region of interest" description="Disordered" evidence="2">
    <location>
        <begin position="3084"/>
        <end position="3136"/>
    </location>
</feature>
<feature type="compositionally biased region" description="Basic residues" evidence="2">
    <location>
        <begin position="440"/>
        <end position="449"/>
    </location>
</feature>
<feature type="compositionally biased region" description="Basic and acidic residues" evidence="2">
    <location>
        <begin position="1873"/>
        <end position="1905"/>
    </location>
</feature>
<keyword evidence="3" id="KW-1185">Reference proteome</keyword>
<feature type="compositionally biased region" description="Basic and acidic residues" evidence="2">
    <location>
        <begin position="1973"/>
        <end position="1982"/>
    </location>
</feature>
<feature type="compositionally biased region" description="Polar residues" evidence="2">
    <location>
        <begin position="1483"/>
        <end position="1503"/>
    </location>
</feature>
<feature type="region of interest" description="Disordered" evidence="2">
    <location>
        <begin position="3236"/>
        <end position="3269"/>
    </location>
</feature>
<dbReference type="Proteomes" id="UP001652628">
    <property type="component" value="Chromosome 2R"/>
</dbReference>
<feature type="compositionally biased region" description="Low complexity" evidence="2">
    <location>
        <begin position="3174"/>
        <end position="3204"/>
    </location>
</feature>
<feature type="region of interest" description="Disordered" evidence="2">
    <location>
        <begin position="61"/>
        <end position="308"/>
    </location>
</feature>
<dbReference type="GeneID" id="108008162"/>
<dbReference type="RefSeq" id="XP_065719478.2">
    <property type="nucleotide sequence ID" value="XM_065863406.2"/>
</dbReference>
<feature type="compositionally biased region" description="Low complexity" evidence="2">
    <location>
        <begin position="3084"/>
        <end position="3100"/>
    </location>
</feature>
<evidence type="ECO:0000313" key="4">
    <source>
        <dbReference type="RefSeq" id="XP_065719478.2"/>
    </source>
</evidence>
<feature type="region of interest" description="Disordered" evidence="2">
    <location>
        <begin position="3169"/>
        <end position="3219"/>
    </location>
</feature>
<reference evidence="4" key="1">
    <citation type="submission" date="2025-08" db="UniProtKB">
        <authorList>
            <consortium name="RefSeq"/>
        </authorList>
    </citation>
    <scope>IDENTIFICATION</scope>
</reference>
<sequence>MEDIEYLDEYKDLVLPGIKSGAPPTTSAGGSRQRRISSDSSNSSSIDADIFQKLFPGKYLDDELFNEGSGSKPQDRRRRSPSPSSSSDESNDALEALFSRKSSKSKPIRRRERYESFDSVDDLGEALMRPSQRSTVPKPSTSQAGARKSLGEAPPKSHSSSSSSNFARKSLVPPSAKNAGIKNSTSAATKSSGSVNGSSLAPAKNKTVTIIKAQKTDLTPPQHEPKTDPLTLGGLYSDSDSDSSYEYESDFYGDRDSEDEDAEPVIDISTDTSRTTSVADTVTPVVSDDEGQEPQMEQNTRPESDQESVLNCVYERLQLYLSNLSCAEAPPIYKKQNSARKSRSNEKKPSSSEQVKHANKRSAASDKEEVEEMERDLELEPPEASSSAKSSASKASASRKLYDMDDNVTLEAVERMSLDLAEQILEIEVERSYEFEKRSGSKPRSRSRSKIPADSDKSHVRKLTYSSERLDNPEPSGTKLRRSKSESFPKRGRSRSQKQRKSRAATTEETTLNAREGEELLVKKKRGRPRKIVSKEETPKDGAAENPTESLDKEIPLSTEASEAEATKEKANLEEALEQDELNTELDKAKEFTGFENLPQNDIKTKTDLKSAPDLDVQLDEDSAGNMKKEPLPTLDTSTDTFDTAQDRGEVSESLNELEDKDLISRAEDIQKDSAIKKLEHCNEDAIKEITNIQNTIEDTEAVELPAVLASANIKAMEDSGNILEESDSQLAEDIKLAEEILAAEAGKGIEVNEVSVASVEGGQNPVIEIVKELELETISEAVSIPKTHSQKEEISPVEEQTLSDEQSPDEKQTSVDKQPPVKKQTSDDKQTPVAELNTTKDEQPDKEQSSTSVDEKHSEPKEESPTAKEQKPGEEQDQAPKDEPLQSSEVPPSLVSPTKKQNPSSPANTPIKSRELEALENSVVRRALRSDKVTPQKQREGRSKIIRRKELALLVDESSRRSSPRLGKSPGESHSSQERSPAERKVTTSKLAIEKKTAEKKEVVEGNSHPAETVNEKGVKDANIAEDNLVADTSKLVEDKQSSSETEIKKATGRSLKSKKSRRTQGVESKGVTADISDEIPSTSKRAEEYSTSSESEQKDERENLSPPDPSEDDTKPDLEPSKARETDKVQVEEKPSNRRKSRKVMQEKGKPDSDTPSDHVDAKSEENPSRTVANKEERASGRLSRRDKAIIDAAKPLHDESPSAKSEATGRRVISKEKLFKKDLAEEQSKKSLEASKEKKAKSKSKIKTNEICMEESDSDKQTNESDKQTNDSTSQKESDPETLSSKARSKENMHEPEIKLDTIKDIPSDAELVPIPKDSAHDFASEKIDKLDQEEQSELTESDKPTSSECPTVEKDPEPILNDSSQDSIESNALKVKPKNKGKKPNKSIAESIKEKDSQQSTESVQPTSSASDAPVEKTEKSKDNPKVSGIESGRIRKRRQAVTIEDPEDAYESAELNEKDNPTISSQQDLFEPEPDFQTGKTPTKTFLMSSSLDSSENMTKPDELETTSEEQLKSKPDLDPSEIPAETYTECPVTILPSTSTENSQLVLPTTPTTSSARNKKTFRANKRSSKSKRRAPKVARKPDNTHEDSPSLGSESLTSTKQKELSTPKVSCRKLRVLIKRTPTSNLPRTRKSSVLKKTPFKTKQLKKIIEDTEERDNETETDPVSDPVQETVPVPETTQILNEEVPKETPEKVNNAPENELNDNLETDQDQDSEVKEPSADVEELITEESNAVVPTNEPTDSAHVVQESKNEEFNSTSEEGDTLKEEPPKVDVASDESLKDENQEEAQQDQEPDDEVLTEESCPAVEDIEDKEFSNFESVDSQPETDVTDDEEPAQSPIPDSTETTSVTDEPEASTSSVVKRSLRKREADSSQPDEAAKRKLRKEMEKSATDRREVLKTVRRRNLVEEEERPALKRSKVDTEIKTNSKAKFISIIGNETIMSSTKPPIKEARSEPAKTSSAVRKPAPRDSKHIEITKHVILTPPTRKLVKSSSPTPTVKKPLVQTLLSSTLSLHKPSLGEDGSPVTSKKSLSKSEATENQPVDHPVLSSSIVVTKKSLPPSKAIEPPKEDVTSAAPRKVNISVSVVPLNENAAEASNATAATPETSPVLPRKTQIASQKSSKKLEANKKAEVKKKALSQGSQNKSLKSEEDAEPSKKSASLAATARKGLPQSEAPKKAVNRTTEGSVSESSSRKSLPQVDRSKKIEARKSAGASLTATARELLPETDVLKKIEARKHEGAALSANVRKLLLQKGVPKKTEARPLDAPPKVASNEEIDKAAKADATGPVARGRASSKKTKSDQRKAKPKPEFPSLEAETASESRDSSRDDSAHASRLDKFYKPVTVPTRQFTLNKSVHMTRAASTNRSLAATPTPMQLNASKECFTPALDQKSPMMESQTFRKTLKGRGRGGIKAKLAMKRKADEAADANEVANSKRPRDDLPQQNDPSQETGFVAFPVKISDVGLSTVDPLAVSPTAKPTQQKAKLRKVRVKINRRVFNKWLREKKSREKQAAFKKLPSPPPATSETDSAGESMSETMLQPQVEPERGAFPARAPELPVKKISTELTPTAIPSVSAKAQNVAPPPRPTVKKTAIYPLTDKHLTDDETLEGNAKKLADQRRVQMFHAKTMPLPVPIPEVKAEPEDDPPEVMGEDTLIVPLPVGAPAPETPQPLSMIEDSGPNTIQINNVVASTSSGASVSHLIPSASVPGNPNSIGQTKMFSFLYPMRYKRSYDNVGLDFCCPNLDGPMRAIDFTRLHSTAEVPVLEIPQFLVITTKFISKADKNIPSKVRAKLESLGKAKGRELSKPTVTAPTPATAFPPTTALVAAPTDPPNPSKFTSAVPAVASTSQLPSNHLDSLTKQLPRGTTLTAKVVPAGAAVPAPPRSSTVTNPPPSLIQLPAICPTDKQRVDLQAKVQAFDLVLQILSRRVATLTVAERQRTIEEIVRSSSLMAIDIDVGTKLLENYVQYLNKATGPSTLLPQTEINPVVTKSTSTADNPPKSIATTSSTLSKSIVSSTTATASSVTPTQGAKKTVQHVQPRSSLPTSIPLYDEHKNIIGFQCPSKGRGIPPSVTRKVAPAATSTPVRPSTSSTAGVAKVQLRSTQGGRKSVGGKTSQTGSINTTVSGNKPTPAKIVVRKKTGSVSTITSVNPPVPVKRPVLCKKKTTPIRTATQTKTTPTPDATASTSAAPTTPKATPGSEPDAAPLVAPAGMSLSSTSNPNVFIINQVSQPEESILPDSNNTVEPMDAEIKGELDDSSEAII</sequence>
<evidence type="ECO:0000313" key="3">
    <source>
        <dbReference type="Proteomes" id="UP001652628"/>
    </source>
</evidence>
<feature type="compositionally biased region" description="Polar residues" evidence="2">
    <location>
        <begin position="1081"/>
        <end position="1096"/>
    </location>
</feature>
<feature type="compositionally biased region" description="Basic and acidic residues" evidence="2">
    <location>
        <begin position="2129"/>
        <end position="2141"/>
    </location>
</feature>
<feature type="compositionally biased region" description="Low complexity" evidence="2">
    <location>
        <begin position="266"/>
        <end position="277"/>
    </location>
</feature>
<proteinExistence type="predicted"/>
<feature type="compositionally biased region" description="Low complexity" evidence="2">
    <location>
        <begin position="2100"/>
        <end position="2114"/>
    </location>
</feature>
<feature type="region of interest" description="Disordered" evidence="2">
    <location>
        <begin position="15"/>
        <end position="47"/>
    </location>
</feature>
<feature type="compositionally biased region" description="Polar residues" evidence="2">
    <location>
        <begin position="886"/>
        <end position="912"/>
    </location>
</feature>
<feature type="compositionally biased region" description="Basic residues" evidence="2">
    <location>
        <begin position="1635"/>
        <end position="1653"/>
    </location>
</feature>
<feature type="compositionally biased region" description="Polar residues" evidence="2">
    <location>
        <begin position="1541"/>
        <end position="1562"/>
    </location>
</feature>
<feature type="compositionally biased region" description="Polar residues" evidence="2">
    <location>
        <begin position="1846"/>
        <end position="1867"/>
    </location>
</feature>
<evidence type="ECO:0000256" key="2">
    <source>
        <dbReference type="SAM" id="MobiDB-lite"/>
    </source>
</evidence>
<protein>
    <submittedName>
        <fullName evidence="4">Fap1 adhesin isoform X1</fullName>
    </submittedName>
</protein>
<feature type="compositionally biased region" description="Polar residues" evidence="2">
    <location>
        <begin position="1823"/>
        <end position="1833"/>
    </location>
</feature>
<feature type="compositionally biased region" description="Basic and acidic residues" evidence="2">
    <location>
        <begin position="1036"/>
        <end position="1051"/>
    </location>
</feature>
<feature type="compositionally biased region" description="Basic and acidic residues" evidence="2">
    <location>
        <begin position="2153"/>
        <end position="2163"/>
    </location>
</feature>
<feature type="region of interest" description="Disordered" evidence="2">
    <location>
        <begin position="2020"/>
        <end position="2085"/>
    </location>
</feature>
<feature type="compositionally biased region" description="Acidic residues" evidence="2">
    <location>
        <begin position="575"/>
        <end position="584"/>
    </location>
</feature>
<feature type="compositionally biased region" description="Low complexity" evidence="2">
    <location>
        <begin position="38"/>
        <end position="47"/>
    </location>
</feature>
<feature type="compositionally biased region" description="Acidic residues" evidence="2">
    <location>
        <begin position="368"/>
        <end position="381"/>
    </location>
</feature>
<feature type="compositionally biased region" description="Basic and acidic residues" evidence="2">
    <location>
        <begin position="1321"/>
        <end position="1336"/>
    </location>
</feature>
<feature type="compositionally biased region" description="Acidic residues" evidence="2">
    <location>
        <begin position="239"/>
        <end position="264"/>
    </location>
</feature>
<feature type="region of interest" description="Disordered" evidence="2">
    <location>
        <begin position="2511"/>
        <end position="2556"/>
    </location>
</feature>
<feature type="compositionally biased region" description="Basic residues" evidence="2">
    <location>
        <begin position="490"/>
        <end position="503"/>
    </location>
</feature>
<feature type="region of interest" description="Disordered" evidence="2">
    <location>
        <begin position="431"/>
        <end position="660"/>
    </location>
</feature>
<feature type="region of interest" description="Disordered" evidence="2">
    <location>
        <begin position="3027"/>
        <end position="3054"/>
    </location>
</feature>
<feature type="compositionally biased region" description="Polar residues" evidence="2">
    <location>
        <begin position="1365"/>
        <end position="1374"/>
    </location>
</feature>
<feature type="compositionally biased region" description="Basic and acidic residues" evidence="2">
    <location>
        <begin position="929"/>
        <end position="952"/>
    </location>
</feature>
<feature type="compositionally biased region" description="Polar residues" evidence="2">
    <location>
        <begin position="181"/>
        <end position="199"/>
    </location>
</feature>
<feature type="compositionally biased region" description="Acidic residues" evidence="2">
    <location>
        <begin position="1707"/>
        <end position="1719"/>
    </location>
</feature>
<gene>
    <name evidence="4" type="primary">Su(var)2-HP2</name>
</gene>
<feature type="compositionally biased region" description="Basic residues" evidence="2">
    <location>
        <begin position="1563"/>
        <end position="1585"/>
    </location>
</feature>
<feature type="compositionally biased region" description="Basic and acidic residues" evidence="2">
    <location>
        <begin position="1344"/>
        <end position="1361"/>
    </location>
</feature>
<feature type="compositionally biased region" description="Basic and acidic residues" evidence="2">
    <location>
        <begin position="2327"/>
        <end position="2347"/>
    </location>
</feature>
<feature type="region of interest" description="Disordered" evidence="2">
    <location>
        <begin position="2100"/>
        <end position="2221"/>
    </location>
</feature>
<feature type="compositionally biased region" description="Basic and acidic residues" evidence="2">
    <location>
        <begin position="1114"/>
        <end position="1138"/>
    </location>
</feature>
<feature type="region of interest" description="Disordered" evidence="2">
    <location>
        <begin position="1948"/>
        <end position="1982"/>
    </location>
</feature>